<dbReference type="GO" id="GO:0005868">
    <property type="term" value="C:cytoplasmic dynein complex"/>
    <property type="evidence" value="ECO:0007669"/>
    <property type="project" value="TreeGrafter"/>
</dbReference>
<dbReference type="Proteomes" id="UP001209878">
    <property type="component" value="Unassembled WGS sequence"/>
</dbReference>
<dbReference type="GO" id="GO:0007018">
    <property type="term" value="P:microtubule-based movement"/>
    <property type="evidence" value="ECO:0007669"/>
    <property type="project" value="TreeGrafter"/>
</dbReference>
<dbReference type="Gene3D" id="3.30.1140.40">
    <property type="entry name" value="Tctex-1"/>
    <property type="match status" value="1"/>
</dbReference>
<protein>
    <submittedName>
        <fullName evidence="2">Uncharacterized protein</fullName>
    </submittedName>
</protein>
<name>A0AAD9P8F2_RIDPI</name>
<keyword evidence="3" id="KW-1185">Reference proteome</keyword>
<evidence type="ECO:0000313" key="2">
    <source>
        <dbReference type="EMBL" id="KAK2190113.1"/>
    </source>
</evidence>
<evidence type="ECO:0000313" key="3">
    <source>
        <dbReference type="Proteomes" id="UP001209878"/>
    </source>
</evidence>
<reference evidence="2" key="1">
    <citation type="journal article" date="2023" name="Mol. Biol. Evol.">
        <title>Third-Generation Sequencing Reveals the Adaptive Role of the Epigenome in Three Deep-Sea Polychaetes.</title>
        <authorList>
            <person name="Perez M."/>
            <person name="Aroh O."/>
            <person name="Sun Y."/>
            <person name="Lan Y."/>
            <person name="Juniper S.K."/>
            <person name="Young C.R."/>
            <person name="Angers B."/>
            <person name="Qian P.Y."/>
        </authorList>
    </citation>
    <scope>NUCLEOTIDE SEQUENCE</scope>
    <source>
        <strain evidence="2">R07B-5</strain>
    </source>
</reference>
<dbReference type="EMBL" id="JAODUO010000088">
    <property type="protein sequence ID" value="KAK2190113.1"/>
    <property type="molecule type" value="Genomic_DNA"/>
</dbReference>
<dbReference type="Pfam" id="PF03645">
    <property type="entry name" value="Tctex-1"/>
    <property type="match status" value="1"/>
</dbReference>
<dbReference type="PANTHER" id="PTHR21255:SF65">
    <property type="entry name" value="TCTEX1 DOMAIN-CONTAINING PROTEIN 2"/>
    <property type="match status" value="1"/>
</dbReference>
<dbReference type="InterPro" id="IPR038586">
    <property type="entry name" value="Tctex-1-like_sf"/>
</dbReference>
<dbReference type="AlphaFoldDB" id="A0AAD9P8F2"/>
<dbReference type="InterPro" id="IPR005334">
    <property type="entry name" value="Tctex-1-like"/>
</dbReference>
<organism evidence="2 3">
    <name type="scientific">Ridgeia piscesae</name>
    <name type="common">Tubeworm</name>
    <dbReference type="NCBI Taxonomy" id="27915"/>
    <lineage>
        <taxon>Eukaryota</taxon>
        <taxon>Metazoa</taxon>
        <taxon>Spiralia</taxon>
        <taxon>Lophotrochozoa</taxon>
        <taxon>Annelida</taxon>
        <taxon>Polychaeta</taxon>
        <taxon>Sedentaria</taxon>
        <taxon>Canalipalpata</taxon>
        <taxon>Sabellida</taxon>
        <taxon>Siboglinidae</taxon>
        <taxon>Ridgeia</taxon>
    </lineage>
</organism>
<comment type="similarity">
    <text evidence="1">Belongs to the dynein light chain Tctex-type family.</text>
</comment>
<proteinExistence type="inferred from homology"/>
<dbReference type="GO" id="GO:0045505">
    <property type="term" value="F:dynein intermediate chain binding"/>
    <property type="evidence" value="ECO:0007669"/>
    <property type="project" value="TreeGrafter"/>
</dbReference>
<comment type="caution">
    <text evidence="2">The sequence shown here is derived from an EMBL/GenBank/DDBJ whole genome shotgun (WGS) entry which is preliminary data.</text>
</comment>
<sequence length="158" mass="17487">MMNLMGRASNVSLTSIGISMRFTRSLREAAAKQKEKEKIPVENTYRLAPADNEVFNPCRVSNALQVLLGAFLEGKAYTPAKSSRMVCDLTTRILVRAKKFSSKRYKLVAHAIVGQPSEVDLQVASRCLWVAGVDDFATATFNNGRLYAVAAVYAIYFE</sequence>
<dbReference type="PANTHER" id="PTHR21255">
    <property type="entry name" value="T-COMPLEX-ASSOCIATED-TESTIS-EXPRESSED 1/ DYNEIN LIGHT CHAIN"/>
    <property type="match status" value="1"/>
</dbReference>
<evidence type="ECO:0000256" key="1">
    <source>
        <dbReference type="ARBA" id="ARBA00005361"/>
    </source>
</evidence>
<accession>A0AAD9P8F2</accession>
<dbReference type="GO" id="GO:0005737">
    <property type="term" value="C:cytoplasm"/>
    <property type="evidence" value="ECO:0007669"/>
    <property type="project" value="TreeGrafter"/>
</dbReference>
<gene>
    <name evidence="2" type="ORF">NP493_88g05019</name>
</gene>